<sequence>MPFYLVTQTSLIEADDEESAAMAVLEKISSSATVAFTVKLDDNHVSHTVVSRPPDGRLPAKLDDIKEPAEVKAGSGSLAQPSQSQRPTGFPLSAKLVAIVLACVSVGLVSGLMLA</sequence>
<keyword evidence="1" id="KW-0812">Transmembrane</keyword>
<keyword evidence="1" id="KW-1133">Transmembrane helix</keyword>
<dbReference type="GeneID" id="24260914"/>
<dbReference type="EMBL" id="HG938354">
    <property type="protein sequence ID" value="CDN51453.1"/>
    <property type="molecule type" value="Genomic_DNA"/>
</dbReference>
<evidence type="ECO:0000256" key="1">
    <source>
        <dbReference type="SAM" id="Phobius"/>
    </source>
</evidence>
<dbReference type="AlphaFoldDB" id="A0A068SZ63"/>
<geneLocation type="plasmid" evidence="3">
    <name>II</name>
</geneLocation>
<evidence type="ECO:0000313" key="3">
    <source>
        <dbReference type="Proteomes" id="UP000028181"/>
    </source>
</evidence>
<feature type="transmembrane region" description="Helical" evidence="1">
    <location>
        <begin position="96"/>
        <end position="114"/>
    </location>
</feature>
<dbReference type="Proteomes" id="UP000028181">
    <property type="component" value="Plasmid pHAMBI540a"/>
</dbReference>
<dbReference type="RefSeq" id="WP_157884691.1">
    <property type="nucleotide sequence ID" value="NZ_HG938354.1"/>
</dbReference>
<keyword evidence="3" id="KW-1185">Reference proteome</keyword>
<proteinExistence type="predicted"/>
<dbReference type="eggNOG" id="ENOG503136T">
    <property type="taxonomic scope" value="Bacteria"/>
</dbReference>
<accession>A0A068SZ63</accession>
<dbReference type="HOGENOM" id="CLU_2106360_0_0_5"/>
<evidence type="ECO:0000313" key="2">
    <source>
        <dbReference type="EMBL" id="CDN51453.1"/>
    </source>
</evidence>
<keyword evidence="2" id="KW-0614">Plasmid</keyword>
<organism evidence="2 3">
    <name type="scientific">Neorhizobium galegae bv. orientalis str. HAMBI 540</name>
    <dbReference type="NCBI Taxonomy" id="1028800"/>
    <lineage>
        <taxon>Bacteria</taxon>
        <taxon>Pseudomonadati</taxon>
        <taxon>Pseudomonadota</taxon>
        <taxon>Alphaproteobacteria</taxon>
        <taxon>Hyphomicrobiales</taxon>
        <taxon>Rhizobiaceae</taxon>
        <taxon>Rhizobium/Agrobacterium group</taxon>
        <taxon>Neorhizobium</taxon>
    </lineage>
</organism>
<dbReference type="KEGG" id="ngg:RG540_PA07770"/>
<protein>
    <recommendedName>
        <fullName evidence="4">Transmembrane protein</fullName>
    </recommendedName>
</protein>
<name>A0A068SZ63_NEOGA</name>
<gene>
    <name evidence="2" type="ORF">RG540_PA07770</name>
</gene>
<dbReference type="OrthoDB" id="8368896at2"/>
<evidence type="ECO:0008006" key="4">
    <source>
        <dbReference type="Google" id="ProtNLM"/>
    </source>
</evidence>
<reference evidence="3" key="1">
    <citation type="journal article" date="2014" name="BMC Genomics">
        <title>Genome sequencing of two Neorhizobium galegae strains reveals a noeT gene responsible for the unusual acetylation of the nodulation factors.</title>
        <authorList>
            <person name="Osterman J."/>
            <person name="Marsh J."/>
            <person name="Laine P.K."/>
            <person name="Zeng Z."/>
            <person name="Alatalo E."/>
            <person name="Sullivan J.T."/>
            <person name="Young J.P."/>
            <person name="Thomas-Oates J."/>
            <person name="Paulin L."/>
            <person name="Lindstrom K."/>
        </authorList>
    </citation>
    <scope>NUCLEOTIDE SEQUENCE [LARGE SCALE GENOMIC DNA]</scope>
    <source>
        <strain evidence="3">HAMBI 540</strain>
    </source>
</reference>
<keyword evidence="1" id="KW-0472">Membrane</keyword>